<sequence length="542" mass="57511">MPRVLITDGLSAAGQKLLSETPGIELVVKSGLKPEEVREELKNADAIIVRSATKLTAALLDGQTRLKAIVRAGVGVDNIDLAAATKQGIIVSNTPAGNTTSTAEHTIALLMGLVRQIGPASQTMREGKWDRKSFNGTQLAGKTIGVVGLGRIGLAVARRCRGLEMNVLGYDPFLSPEKAAEQGVELFRDIDAMLPKCDVITVHTPMTEETKGIINATRLAAMKKGVRIINAARGGIVDETALADAIESGHVAGAALDVFTSEPPKDWRLPKLPQVLATPHLAASTDEAQEQVAVEAAEILQAFFTRNEVRHAVNMAAISAKEVEGLKPYLDLGYRLGLFLAQLTRGAAVNSATITYQGDAAGRPTKLITNAFTAGLLQHALEEVNIINAELMARDRGISITETKSNISADFASMISVSIGTTEGERQAAGTIFGNEFLRLVRLDEYQMDAYLDGLMLVYRHKDVPGLIGAIGTAFGKHQVNISRMALGRAKNQPGGDAIAILNLDNEPSEAALKEVSGHPDVTGVQLVTLPPAGAPLPWLGL</sequence>
<dbReference type="SUPFAM" id="SSF143548">
    <property type="entry name" value="Serine metabolism enzymes domain"/>
    <property type="match status" value="1"/>
</dbReference>
<dbReference type="InterPro" id="IPR045865">
    <property type="entry name" value="ACT-like_dom_sf"/>
</dbReference>
<dbReference type="Proteomes" id="UP000315700">
    <property type="component" value="Chromosome"/>
</dbReference>
<dbReference type="Pfam" id="PF01842">
    <property type="entry name" value="ACT"/>
    <property type="match status" value="1"/>
</dbReference>
<dbReference type="Pfam" id="PF19304">
    <property type="entry name" value="PGDH_inter"/>
    <property type="match status" value="1"/>
</dbReference>
<comment type="function">
    <text evidence="1">Catalyzes the reversible oxidation of 3-phospho-D-glycerate to 3-phosphonooxypyruvate, the first step of the phosphorylated L-serine biosynthesis pathway. Also catalyzes the reversible oxidation of 2-hydroxyglutarate to 2-oxoglutarate.</text>
</comment>
<dbReference type="EC" id="1.1.1.95" evidence="9"/>
<dbReference type="FunFam" id="3.30.1330.90:FF:000003">
    <property type="entry name" value="D-3-phosphoglycerate dehydrogenase"/>
    <property type="match status" value="1"/>
</dbReference>
<evidence type="ECO:0000256" key="1">
    <source>
        <dbReference type="ARBA" id="ARBA00003800"/>
    </source>
</evidence>
<dbReference type="FunFam" id="3.40.50.720:FF:000021">
    <property type="entry name" value="D-3-phosphoglycerate dehydrogenase"/>
    <property type="match status" value="1"/>
</dbReference>
<evidence type="ECO:0000256" key="7">
    <source>
        <dbReference type="ARBA" id="ARBA00048126"/>
    </source>
</evidence>
<dbReference type="KEGG" id="ccos:Pan44_42100"/>
<dbReference type="Pfam" id="PF02826">
    <property type="entry name" value="2-Hacid_dh_C"/>
    <property type="match status" value="1"/>
</dbReference>
<dbReference type="InterPro" id="IPR029752">
    <property type="entry name" value="D-isomer_DH_CS1"/>
</dbReference>
<name>A0A517SJ51_9PLAN</name>
<accession>A0A517SJ51</accession>
<dbReference type="PROSITE" id="PS00670">
    <property type="entry name" value="D_2_HYDROXYACID_DH_2"/>
    <property type="match status" value="1"/>
</dbReference>
<evidence type="ECO:0000256" key="2">
    <source>
        <dbReference type="ARBA" id="ARBA00005216"/>
    </source>
</evidence>
<dbReference type="UniPathway" id="UPA00135">
    <property type="reaction ID" value="UER00196"/>
</dbReference>
<organism evidence="11 12">
    <name type="scientific">Caulifigura coniformis</name>
    <dbReference type="NCBI Taxonomy" id="2527983"/>
    <lineage>
        <taxon>Bacteria</taxon>
        <taxon>Pseudomonadati</taxon>
        <taxon>Planctomycetota</taxon>
        <taxon>Planctomycetia</taxon>
        <taxon>Planctomycetales</taxon>
        <taxon>Planctomycetaceae</taxon>
        <taxon>Caulifigura</taxon>
    </lineage>
</organism>
<evidence type="ECO:0000313" key="11">
    <source>
        <dbReference type="EMBL" id="QDT56158.1"/>
    </source>
</evidence>
<dbReference type="SUPFAM" id="SSF52283">
    <property type="entry name" value="Formate/glycerate dehydrogenase catalytic domain-like"/>
    <property type="match status" value="1"/>
</dbReference>
<evidence type="ECO:0000259" key="10">
    <source>
        <dbReference type="PROSITE" id="PS51671"/>
    </source>
</evidence>
<dbReference type="SUPFAM" id="SSF51735">
    <property type="entry name" value="NAD(P)-binding Rossmann-fold domains"/>
    <property type="match status" value="1"/>
</dbReference>
<dbReference type="PANTHER" id="PTHR42938">
    <property type="entry name" value="FORMATE DEHYDROGENASE 1"/>
    <property type="match status" value="1"/>
</dbReference>
<dbReference type="SUPFAM" id="SSF55021">
    <property type="entry name" value="ACT-like"/>
    <property type="match status" value="1"/>
</dbReference>
<dbReference type="InterPro" id="IPR036291">
    <property type="entry name" value="NAD(P)-bd_dom_sf"/>
</dbReference>
<dbReference type="NCBIfam" id="TIGR01327">
    <property type="entry name" value="PGDH"/>
    <property type="match status" value="1"/>
</dbReference>
<evidence type="ECO:0000256" key="4">
    <source>
        <dbReference type="ARBA" id="ARBA00021582"/>
    </source>
</evidence>
<dbReference type="AlphaFoldDB" id="A0A517SJ51"/>
<dbReference type="PROSITE" id="PS00671">
    <property type="entry name" value="D_2_HYDROXYACID_DH_3"/>
    <property type="match status" value="1"/>
</dbReference>
<keyword evidence="9" id="KW-0028">Amino-acid biosynthesis</keyword>
<dbReference type="InterPro" id="IPR029009">
    <property type="entry name" value="ASB_dom_sf"/>
</dbReference>
<comment type="similarity">
    <text evidence="3 9">Belongs to the D-isomer specific 2-hydroxyacid dehydrogenase family.</text>
</comment>
<gene>
    <name evidence="11" type="primary">serA_2</name>
    <name evidence="11" type="ORF">Pan44_42100</name>
</gene>
<dbReference type="GO" id="GO:0004617">
    <property type="term" value="F:phosphoglycerate dehydrogenase activity"/>
    <property type="evidence" value="ECO:0007669"/>
    <property type="project" value="UniProtKB-UniRule"/>
</dbReference>
<dbReference type="Gene3D" id="3.30.70.260">
    <property type="match status" value="1"/>
</dbReference>
<dbReference type="InterPro" id="IPR006139">
    <property type="entry name" value="D-isomer_2_OHA_DH_cat_dom"/>
</dbReference>
<evidence type="ECO:0000256" key="5">
    <source>
        <dbReference type="ARBA" id="ARBA00023002"/>
    </source>
</evidence>
<comment type="catalytic activity">
    <reaction evidence="7">
        <text>(R)-2-hydroxyglutarate + NAD(+) = 2-oxoglutarate + NADH + H(+)</text>
        <dbReference type="Rhea" id="RHEA:49612"/>
        <dbReference type="ChEBI" id="CHEBI:15378"/>
        <dbReference type="ChEBI" id="CHEBI:15801"/>
        <dbReference type="ChEBI" id="CHEBI:16810"/>
        <dbReference type="ChEBI" id="CHEBI:57540"/>
        <dbReference type="ChEBI" id="CHEBI:57945"/>
        <dbReference type="EC" id="1.1.1.399"/>
    </reaction>
</comment>
<keyword evidence="9" id="KW-0718">Serine biosynthesis</keyword>
<dbReference type="InterPro" id="IPR045626">
    <property type="entry name" value="PGDH_ASB_dom"/>
</dbReference>
<evidence type="ECO:0000256" key="9">
    <source>
        <dbReference type="RuleBase" id="RU363003"/>
    </source>
</evidence>
<dbReference type="PANTHER" id="PTHR42938:SF47">
    <property type="entry name" value="HYDROXYPYRUVATE REDUCTASE"/>
    <property type="match status" value="1"/>
</dbReference>
<dbReference type="FunFam" id="3.30.70.260:FF:000008">
    <property type="entry name" value="D-3-phosphoglycerate dehydrogenase, chloroplastic"/>
    <property type="match status" value="1"/>
</dbReference>
<dbReference type="PROSITE" id="PS51671">
    <property type="entry name" value="ACT"/>
    <property type="match status" value="1"/>
</dbReference>
<dbReference type="Pfam" id="PF00389">
    <property type="entry name" value="2-Hacid_dh"/>
    <property type="match status" value="1"/>
</dbReference>
<dbReference type="CDD" id="cd12173">
    <property type="entry name" value="PGDH_4"/>
    <property type="match status" value="1"/>
</dbReference>
<feature type="domain" description="ACT" evidence="10">
    <location>
        <begin position="456"/>
        <end position="530"/>
    </location>
</feature>
<comment type="catalytic activity">
    <reaction evidence="8 9">
        <text>(2R)-3-phosphoglycerate + NAD(+) = 3-phosphooxypyruvate + NADH + H(+)</text>
        <dbReference type="Rhea" id="RHEA:12641"/>
        <dbReference type="ChEBI" id="CHEBI:15378"/>
        <dbReference type="ChEBI" id="CHEBI:18110"/>
        <dbReference type="ChEBI" id="CHEBI:57540"/>
        <dbReference type="ChEBI" id="CHEBI:57945"/>
        <dbReference type="ChEBI" id="CHEBI:58272"/>
        <dbReference type="EC" id="1.1.1.95"/>
    </reaction>
</comment>
<dbReference type="EMBL" id="CP036271">
    <property type="protein sequence ID" value="QDT56158.1"/>
    <property type="molecule type" value="Genomic_DNA"/>
</dbReference>
<dbReference type="Gene3D" id="3.30.1330.90">
    <property type="entry name" value="D-3-phosphoglycerate dehydrogenase, domain 3"/>
    <property type="match status" value="1"/>
</dbReference>
<evidence type="ECO:0000256" key="8">
    <source>
        <dbReference type="ARBA" id="ARBA00048731"/>
    </source>
</evidence>
<dbReference type="OrthoDB" id="277029at2"/>
<evidence type="ECO:0000256" key="6">
    <source>
        <dbReference type="ARBA" id="ARBA00023027"/>
    </source>
</evidence>
<keyword evidence="6 9" id="KW-0520">NAD</keyword>
<evidence type="ECO:0000256" key="3">
    <source>
        <dbReference type="ARBA" id="ARBA00005854"/>
    </source>
</evidence>
<protein>
    <recommendedName>
        <fullName evidence="4 9">D-3-phosphoglycerate dehydrogenase</fullName>
        <ecNumber evidence="9">1.1.1.95</ecNumber>
    </recommendedName>
</protein>
<proteinExistence type="inferred from homology"/>
<dbReference type="FunCoup" id="A0A517SJ51">
    <property type="interactions" value="461"/>
</dbReference>
<comment type="pathway">
    <text evidence="2 9">Amino-acid biosynthesis; L-serine biosynthesis; L-serine from 3-phospho-D-glycerate: step 1/3.</text>
</comment>
<dbReference type="Gene3D" id="3.40.50.720">
    <property type="entry name" value="NAD(P)-binding Rossmann-like Domain"/>
    <property type="match status" value="2"/>
</dbReference>
<dbReference type="InterPro" id="IPR006236">
    <property type="entry name" value="PGDH"/>
</dbReference>
<dbReference type="CDD" id="cd04902">
    <property type="entry name" value="ACT_3PGDH-xct"/>
    <property type="match status" value="1"/>
</dbReference>
<keyword evidence="5 9" id="KW-0560">Oxidoreductase</keyword>
<dbReference type="InParanoid" id="A0A517SJ51"/>
<dbReference type="GO" id="GO:0051287">
    <property type="term" value="F:NAD binding"/>
    <property type="evidence" value="ECO:0007669"/>
    <property type="project" value="UniProtKB-UniRule"/>
</dbReference>
<dbReference type="InterPro" id="IPR002912">
    <property type="entry name" value="ACT_dom"/>
</dbReference>
<dbReference type="PROSITE" id="PS00065">
    <property type="entry name" value="D_2_HYDROXYACID_DH_1"/>
    <property type="match status" value="1"/>
</dbReference>
<keyword evidence="12" id="KW-1185">Reference proteome</keyword>
<dbReference type="GO" id="GO:0006564">
    <property type="term" value="P:L-serine biosynthetic process"/>
    <property type="evidence" value="ECO:0007669"/>
    <property type="project" value="UniProtKB-UniRule"/>
</dbReference>
<dbReference type="RefSeq" id="WP_145033158.1">
    <property type="nucleotide sequence ID" value="NZ_CP036271.1"/>
</dbReference>
<evidence type="ECO:0000313" key="12">
    <source>
        <dbReference type="Proteomes" id="UP000315700"/>
    </source>
</evidence>
<dbReference type="InterPro" id="IPR006140">
    <property type="entry name" value="D-isomer_DH_NAD-bd"/>
</dbReference>
<reference evidence="11 12" key="1">
    <citation type="submission" date="2019-02" db="EMBL/GenBank/DDBJ databases">
        <title>Deep-cultivation of Planctomycetes and their phenomic and genomic characterization uncovers novel biology.</title>
        <authorList>
            <person name="Wiegand S."/>
            <person name="Jogler M."/>
            <person name="Boedeker C."/>
            <person name="Pinto D."/>
            <person name="Vollmers J."/>
            <person name="Rivas-Marin E."/>
            <person name="Kohn T."/>
            <person name="Peeters S.H."/>
            <person name="Heuer A."/>
            <person name="Rast P."/>
            <person name="Oberbeckmann S."/>
            <person name="Bunk B."/>
            <person name="Jeske O."/>
            <person name="Meyerdierks A."/>
            <person name="Storesund J.E."/>
            <person name="Kallscheuer N."/>
            <person name="Luecker S."/>
            <person name="Lage O.M."/>
            <person name="Pohl T."/>
            <person name="Merkel B.J."/>
            <person name="Hornburger P."/>
            <person name="Mueller R.-W."/>
            <person name="Bruemmer F."/>
            <person name="Labrenz M."/>
            <person name="Spormann A.M."/>
            <person name="Op den Camp H."/>
            <person name="Overmann J."/>
            <person name="Amann R."/>
            <person name="Jetten M.S.M."/>
            <person name="Mascher T."/>
            <person name="Medema M.H."/>
            <person name="Devos D.P."/>
            <person name="Kaster A.-K."/>
            <person name="Ovreas L."/>
            <person name="Rohde M."/>
            <person name="Galperin M.Y."/>
            <person name="Jogler C."/>
        </authorList>
    </citation>
    <scope>NUCLEOTIDE SEQUENCE [LARGE SCALE GENOMIC DNA]</scope>
    <source>
        <strain evidence="11 12">Pan44</strain>
    </source>
</reference>
<dbReference type="InterPro" id="IPR029753">
    <property type="entry name" value="D-isomer_DH_CS"/>
</dbReference>